<dbReference type="GO" id="GO:0003676">
    <property type="term" value="F:nucleic acid binding"/>
    <property type="evidence" value="ECO:0007669"/>
    <property type="project" value="InterPro"/>
</dbReference>
<proteinExistence type="predicted"/>
<dbReference type="OrthoDB" id="9803017at2"/>
<evidence type="ECO:0000313" key="3">
    <source>
        <dbReference type="EMBL" id="QEY27112.1"/>
    </source>
</evidence>
<dbReference type="KEGG" id="nzl:D0T92_02440"/>
<dbReference type="InterPro" id="IPR004398">
    <property type="entry name" value="RNA_MeTrfase_RsmD"/>
</dbReference>
<dbReference type="RefSeq" id="WP_151049879.1">
    <property type="nucleotide sequence ID" value="NZ_CP031700.1"/>
</dbReference>
<keyword evidence="4" id="KW-1185">Reference proteome</keyword>
<evidence type="ECO:0000256" key="1">
    <source>
        <dbReference type="ARBA" id="ARBA00022603"/>
    </source>
</evidence>
<gene>
    <name evidence="3" type="primary">rsmD</name>
    <name evidence="3" type="ORF">D0T92_02440</name>
</gene>
<organism evidence="3 4">
    <name type="scientific">Neisseria zalophi</name>
    <dbReference type="NCBI Taxonomy" id="640030"/>
    <lineage>
        <taxon>Bacteria</taxon>
        <taxon>Pseudomonadati</taxon>
        <taxon>Pseudomonadota</taxon>
        <taxon>Betaproteobacteria</taxon>
        <taxon>Neisseriales</taxon>
        <taxon>Neisseriaceae</taxon>
        <taxon>Neisseria</taxon>
    </lineage>
</organism>
<keyword evidence="1 3" id="KW-0489">Methyltransferase</keyword>
<accession>A0A5J6Q1N8</accession>
<dbReference type="PANTHER" id="PTHR43542:SF1">
    <property type="entry name" value="METHYLTRANSFERASE"/>
    <property type="match status" value="1"/>
</dbReference>
<dbReference type="Proteomes" id="UP000325713">
    <property type="component" value="Chromosome"/>
</dbReference>
<dbReference type="PIRSF" id="PIRSF004553">
    <property type="entry name" value="CHP00095"/>
    <property type="match status" value="1"/>
</dbReference>
<dbReference type="CDD" id="cd02440">
    <property type="entry name" value="AdoMet_MTases"/>
    <property type="match status" value="1"/>
</dbReference>
<dbReference type="PANTHER" id="PTHR43542">
    <property type="entry name" value="METHYLTRANSFERASE"/>
    <property type="match status" value="1"/>
</dbReference>
<dbReference type="AlphaFoldDB" id="A0A5J6Q1N8"/>
<dbReference type="SUPFAM" id="SSF53335">
    <property type="entry name" value="S-adenosyl-L-methionine-dependent methyltransferases"/>
    <property type="match status" value="1"/>
</dbReference>
<protein>
    <submittedName>
        <fullName evidence="3">16S rRNA (Guanine(966)-N(2))-methyltransferase RsmD</fullName>
        <ecNumber evidence="3">2.1.1.171</ecNumber>
    </submittedName>
</protein>
<dbReference type="NCBIfam" id="TIGR00095">
    <property type="entry name" value="16S rRNA (guanine(966)-N(2))-methyltransferase RsmD"/>
    <property type="match status" value="1"/>
</dbReference>
<dbReference type="InterPro" id="IPR029063">
    <property type="entry name" value="SAM-dependent_MTases_sf"/>
</dbReference>
<dbReference type="EC" id="2.1.1.171" evidence="3"/>
<evidence type="ECO:0000256" key="2">
    <source>
        <dbReference type="ARBA" id="ARBA00022679"/>
    </source>
</evidence>
<reference evidence="3 4" key="1">
    <citation type="submission" date="2018-08" db="EMBL/GenBank/DDBJ databases">
        <title>Neisseria zalophi ATCC BAA-2455 complete genome.</title>
        <authorList>
            <person name="Veseli I.A."/>
            <person name="Buttler R."/>
            <person name="Mascarenhas dos Santos A.C."/>
            <person name="Pombert J.-F."/>
        </authorList>
    </citation>
    <scope>NUCLEOTIDE SEQUENCE [LARGE SCALE GENOMIC DNA]</scope>
    <source>
        <strain evidence="3 4">ATCC BAA-2455</strain>
    </source>
</reference>
<dbReference type="PROSITE" id="PS00092">
    <property type="entry name" value="N6_MTASE"/>
    <property type="match status" value="1"/>
</dbReference>
<keyword evidence="2 3" id="KW-0808">Transferase</keyword>
<evidence type="ECO:0000313" key="4">
    <source>
        <dbReference type="Proteomes" id="UP000325713"/>
    </source>
</evidence>
<dbReference type="Gene3D" id="3.40.50.150">
    <property type="entry name" value="Vaccinia Virus protein VP39"/>
    <property type="match status" value="1"/>
</dbReference>
<name>A0A5J6Q1N8_9NEIS</name>
<sequence>MINKNRHAKHQNQVRIIGGTHRGRKLHFSDADGLRPTPDSVRERLFNWLGQDLTGQAVLDLFAGSGALGLEAASRGARSTVLVERNRQTAQVIRENIRQLGVGQVEVAAADGLAYLQQGGGRFDTVFLDPPFNWQQWPELWAVLQGRLNERAMVYLEAGVLPQLPEWLEVYREGKAGKSRFVLAVYQPEAEA</sequence>
<dbReference type="EMBL" id="CP031700">
    <property type="protein sequence ID" value="QEY27112.1"/>
    <property type="molecule type" value="Genomic_DNA"/>
</dbReference>
<dbReference type="GO" id="GO:0052913">
    <property type="term" value="F:16S rRNA (guanine(966)-N(2))-methyltransferase activity"/>
    <property type="evidence" value="ECO:0007669"/>
    <property type="project" value="UniProtKB-EC"/>
</dbReference>
<dbReference type="InterPro" id="IPR002052">
    <property type="entry name" value="DNA_methylase_N6_adenine_CS"/>
</dbReference>
<dbReference type="Pfam" id="PF03602">
    <property type="entry name" value="Cons_hypoth95"/>
    <property type="match status" value="1"/>
</dbReference>